<comment type="caution">
    <text evidence="1">The sequence shown here is derived from an EMBL/GenBank/DDBJ whole genome shotgun (WGS) entry which is preliminary data.</text>
</comment>
<dbReference type="EMBL" id="JAANBB010000116">
    <property type="protein sequence ID" value="KAF7549663.1"/>
    <property type="molecule type" value="Genomic_DNA"/>
</dbReference>
<keyword evidence="2" id="KW-1185">Reference proteome</keyword>
<evidence type="ECO:0008006" key="3">
    <source>
        <dbReference type="Google" id="ProtNLM"/>
    </source>
</evidence>
<dbReference type="AlphaFoldDB" id="A0A9P5H9G1"/>
<name>A0A9P5H9G1_9HYPO</name>
<dbReference type="SUPFAM" id="SSF54427">
    <property type="entry name" value="NTF2-like"/>
    <property type="match status" value="1"/>
</dbReference>
<proteinExistence type="predicted"/>
<dbReference type="InterPro" id="IPR032710">
    <property type="entry name" value="NTF2-like_dom_sf"/>
</dbReference>
<accession>A0A9P5H9G1</accession>
<protein>
    <recommendedName>
        <fullName evidence="3">SnoaL-like domain-containing protein</fullName>
    </recommendedName>
</protein>
<gene>
    <name evidence="1" type="ORF">G7Z17_g6220</name>
</gene>
<reference evidence="1" key="1">
    <citation type="submission" date="2020-03" db="EMBL/GenBank/DDBJ databases">
        <title>Draft Genome Sequence of Cylindrodendrum hubeiense.</title>
        <authorList>
            <person name="Buettner E."/>
            <person name="Kellner H."/>
        </authorList>
    </citation>
    <scope>NUCLEOTIDE SEQUENCE</scope>
    <source>
        <strain evidence="1">IHI 201604</strain>
    </source>
</reference>
<evidence type="ECO:0000313" key="1">
    <source>
        <dbReference type="EMBL" id="KAF7549663.1"/>
    </source>
</evidence>
<organism evidence="1 2">
    <name type="scientific">Cylindrodendrum hubeiense</name>
    <dbReference type="NCBI Taxonomy" id="595255"/>
    <lineage>
        <taxon>Eukaryota</taxon>
        <taxon>Fungi</taxon>
        <taxon>Dikarya</taxon>
        <taxon>Ascomycota</taxon>
        <taxon>Pezizomycotina</taxon>
        <taxon>Sordariomycetes</taxon>
        <taxon>Hypocreomycetidae</taxon>
        <taxon>Hypocreales</taxon>
        <taxon>Nectriaceae</taxon>
        <taxon>Cylindrodendrum</taxon>
    </lineage>
</organism>
<dbReference type="Proteomes" id="UP000722485">
    <property type="component" value="Unassembled WGS sequence"/>
</dbReference>
<dbReference type="Gene3D" id="3.10.450.50">
    <property type="match status" value="1"/>
</dbReference>
<evidence type="ECO:0000313" key="2">
    <source>
        <dbReference type="Proteomes" id="UP000722485"/>
    </source>
</evidence>
<sequence length="144" mass="15502">MASPRSAEDIVRSVYRAFQSANAEVVERCARELLAADAVLVEAESLPWGGRYEGIESVVATIIGVASPESPIDAANLVIDDMIVREGGGDSPSQVIAAVSFPWRGPNKRIPMRSLEWFTVQNGKVTELRIYLWDTAAAISALAA</sequence>